<evidence type="ECO:0000313" key="8">
    <source>
        <dbReference type="EMBL" id="MFI7588282.1"/>
    </source>
</evidence>
<reference evidence="8 9" key="1">
    <citation type="submission" date="2024-10" db="EMBL/GenBank/DDBJ databases">
        <title>The Natural Products Discovery Center: Release of the First 8490 Sequenced Strains for Exploring Actinobacteria Biosynthetic Diversity.</title>
        <authorList>
            <person name="Kalkreuter E."/>
            <person name="Kautsar S.A."/>
            <person name="Yang D."/>
            <person name="Bader C.D."/>
            <person name="Teijaro C.N."/>
            <person name="Fluegel L."/>
            <person name="Davis C.M."/>
            <person name="Simpson J.R."/>
            <person name="Lauterbach L."/>
            <person name="Steele A.D."/>
            <person name="Gui C."/>
            <person name="Meng S."/>
            <person name="Li G."/>
            <person name="Viehrig K."/>
            <person name="Ye F."/>
            <person name="Su P."/>
            <person name="Kiefer A.F."/>
            <person name="Nichols A."/>
            <person name="Cepeda A.J."/>
            <person name="Yan W."/>
            <person name="Fan B."/>
            <person name="Jiang Y."/>
            <person name="Adhikari A."/>
            <person name="Zheng C.-J."/>
            <person name="Schuster L."/>
            <person name="Cowan T.M."/>
            <person name="Smanski M.J."/>
            <person name="Chevrette M.G."/>
            <person name="De Carvalho L.P.S."/>
            <person name="Shen B."/>
        </authorList>
    </citation>
    <scope>NUCLEOTIDE SEQUENCE [LARGE SCALE GENOMIC DNA]</scope>
    <source>
        <strain evidence="8 9">NPDC049639</strain>
    </source>
</reference>
<evidence type="ECO:0000256" key="3">
    <source>
        <dbReference type="ARBA" id="ARBA00022692"/>
    </source>
</evidence>
<evidence type="ECO:0000256" key="7">
    <source>
        <dbReference type="SAM" id="Phobius"/>
    </source>
</evidence>
<evidence type="ECO:0000256" key="6">
    <source>
        <dbReference type="SAM" id="MobiDB-lite"/>
    </source>
</evidence>
<dbReference type="Pfam" id="PF06146">
    <property type="entry name" value="PsiE"/>
    <property type="match status" value="1"/>
</dbReference>
<name>A0ABW8APL4_9ACTN</name>
<gene>
    <name evidence="8" type="ORF">ACIB24_14530</name>
</gene>
<organism evidence="8 9">
    <name type="scientific">Spongisporangium articulatum</name>
    <dbReference type="NCBI Taxonomy" id="3362603"/>
    <lineage>
        <taxon>Bacteria</taxon>
        <taxon>Bacillati</taxon>
        <taxon>Actinomycetota</taxon>
        <taxon>Actinomycetes</taxon>
        <taxon>Kineosporiales</taxon>
        <taxon>Kineosporiaceae</taxon>
        <taxon>Spongisporangium</taxon>
    </lineage>
</organism>
<dbReference type="InterPro" id="IPR020948">
    <property type="entry name" value="P_starv_induced_PsiE-like"/>
</dbReference>
<feature type="transmembrane region" description="Helical" evidence="7">
    <location>
        <begin position="35"/>
        <end position="57"/>
    </location>
</feature>
<evidence type="ECO:0000313" key="9">
    <source>
        <dbReference type="Proteomes" id="UP001612915"/>
    </source>
</evidence>
<feature type="transmembrane region" description="Helical" evidence="7">
    <location>
        <begin position="100"/>
        <end position="122"/>
    </location>
</feature>
<dbReference type="Proteomes" id="UP001612915">
    <property type="component" value="Unassembled WGS sequence"/>
</dbReference>
<protein>
    <submittedName>
        <fullName evidence="8">Phosphate-starvation-inducible PsiE family protein</fullName>
    </submittedName>
</protein>
<keyword evidence="3 7" id="KW-0812">Transmembrane</keyword>
<accession>A0ABW8APL4</accession>
<feature type="transmembrane region" description="Helical" evidence="7">
    <location>
        <begin position="142"/>
        <end position="163"/>
    </location>
</feature>
<evidence type="ECO:0000256" key="4">
    <source>
        <dbReference type="ARBA" id="ARBA00022989"/>
    </source>
</evidence>
<evidence type="ECO:0000256" key="2">
    <source>
        <dbReference type="ARBA" id="ARBA00022475"/>
    </source>
</evidence>
<dbReference type="RefSeq" id="WP_398281560.1">
    <property type="nucleotide sequence ID" value="NZ_JBITLV010000004.1"/>
</dbReference>
<proteinExistence type="predicted"/>
<keyword evidence="9" id="KW-1185">Reference proteome</keyword>
<keyword evidence="4 7" id="KW-1133">Transmembrane helix</keyword>
<keyword evidence="2" id="KW-1003">Cell membrane</keyword>
<evidence type="ECO:0000256" key="1">
    <source>
        <dbReference type="ARBA" id="ARBA00004651"/>
    </source>
</evidence>
<evidence type="ECO:0000256" key="5">
    <source>
        <dbReference type="ARBA" id="ARBA00023136"/>
    </source>
</evidence>
<keyword evidence="5 7" id="KW-0472">Membrane</keyword>
<dbReference type="EMBL" id="JBITLV010000004">
    <property type="protein sequence ID" value="MFI7588282.1"/>
    <property type="molecule type" value="Genomic_DNA"/>
</dbReference>
<sequence length="190" mass="20025">MITTKQGDKAARQADGLNETVRTVGERALRYSEDVVYVLIAALLVVGALVLLVSAAGELRAVGEDTTTAVLALLDTLLLVFVLVELIFAVRTTLRRREIVAEPFLVVGIIASIKEIILLSVEAGNILEGKPTSEPGGDLGEFALHIGLLGVLVLVLAGCAVLLRLKEREPEEGSAEESGTDSGQPEKAAT</sequence>
<comment type="subcellular location">
    <subcellularLocation>
        <location evidence="1">Cell membrane</location>
        <topology evidence="1">Multi-pass membrane protein</topology>
    </subcellularLocation>
</comment>
<feature type="transmembrane region" description="Helical" evidence="7">
    <location>
        <begin position="69"/>
        <end position="88"/>
    </location>
</feature>
<feature type="region of interest" description="Disordered" evidence="6">
    <location>
        <begin position="168"/>
        <end position="190"/>
    </location>
</feature>
<comment type="caution">
    <text evidence="8">The sequence shown here is derived from an EMBL/GenBank/DDBJ whole genome shotgun (WGS) entry which is preliminary data.</text>
</comment>